<dbReference type="AlphaFoldDB" id="A0A066ZYN4"/>
<keyword evidence="2" id="KW-1185">Reference proteome</keyword>
<sequence>MLPNTSAAKFEIHYFLENNQHYFDALSRLECEAEFLAILKEVAKHLDIEVLIDAEALSEGGLRNRWVITTSNQVIAVTGIMTLILLGIQTYNSFPSEQDKKIKELKIKELEAKLKSMGVDDEKTSETVTKVLELDKSNKVRKRRSNFYKSIQQVPKVSHIGFLNLDLENKPIQDEAIIHREQFNNFILHTDNLPDETFEDARIEIVAPVLKEGNAKWRGIFKGEMISFNMKDLKFKRDVLAGKYSFQHGTVIEAVLVNYKELDEVGEEKVVDRSVIMVIKKVDGASTVETNQGRSYKHMKKTKLAQQELPLKD</sequence>
<accession>A0A066ZYN4</accession>
<evidence type="ECO:0000313" key="1">
    <source>
        <dbReference type="EMBL" id="KDN95471.1"/>
    </source>
</evidence>
<reference evidence="1 2" key="1">
    <citation type="submission" date="2014-04" db="EMBL/GenBank/DDBJ databases">
        <title>Draft genome sequence of Hydrogenovibrio marinus MH-110, a model organism for aerobic H2 metabolism.</title>
        <authorList>
            <person name="Cha H.J."/>
            <person name="Jo B.H."/>
            <person name="Hwang B.H."/>
        </authorList>
    </citation>
    <scope>NUCLEOTIDE SEQUENCE [LARGE SCALE GENOMIC DNA]</scope>
    <source>
        <strain evidence="1 2">MH-110</strain>
    </source>
</reference>
<dbReference type="RefSeq" id="WP_029909693.1">
    <property type="nucleotide sequence ID" value="NZ_AP020335.1"/>
</dbReference>
<proteinExistence type="predicted"/>
<organism evidence="1 2">
    <name type="scientific">Hydrogenovibrio marinus</name>
    <dbReference type="NCBI Taxonomy" id="28885"/>
    <lineage>
        <taxon>Bacteria</taxon>
        <taxon>Pseudomonadati</taxon>
        <taxon>Pseudomonadota</taxon>
        <taxon>Gammaproteobacteria</taxon>
        <taxon>Thiotrichales</taxon>
        <taxon>Piscirickettsiaceae</taxon>
        <taxon>Hydrogenovibrio</taxon>
    </lineage>
</organism>
<comment type="caution">
    <text evidence="1">The sequence shown here is derived from an EMBL/GenBank/DDBJ whole genome shotgun (WGS) entry which is preliminary data.</text>
</comment>
<dbReference type="EMBL" id="JMIU01000001">
    <property type="protein sequence ID" value="KDN95471.1"/>
    <property type="molecule type" value="Genomic_DNA"/>
</dbReference>
<dbReference type="Proteomes" id="UP000027341">
    <property type="component" value="Unassembled WGS sequence"/>
</dbReference>
<gene>
    <name evidence="1" type="ORF">EI16_03995</name>
</gene>
<dbReference type="STRING" id="28885.EI16_03995"/>
<protein>
    <submittedName>
        <fullName evidence="1">Uncharacterized protein</fullName>
    </submittedName>
</protein>
<name>A0A066ZYN4_HYDMR</name>
<evidence type="ECO:0000313" key="2">
    <source>
        <dbReference type="Proteomes" id="UP000027341"/>
    </source>
</evidence>